<keyword evidence="3" id="KW-1185">Reference proteome</keyword>
<dbReference type="InterPro" id="IPR022061">
    <property type="entry name" value="DUF3617"/>
</dbReference>
<accession>A0A4Y9S7N5</accession>
<protein>
    <submittedName>
        <fullName evidence="2">DUF3617 domain-containing protein</fullName>
    </submittedName>
</protein>
<sequence length="178" mass="18900">MQPLKSTLLTIALAAAVPVSAQTMKPGLWEVATQIQSANGQVEQAMAMAQQQMKTMSPEQRKMMNDMMAKNGVSLSGNGVTAKVCITKEMAARNDAPIQTQNGCTSTHSPIVNGKMKVSYSCAQPKSSGEGELTFEGDKAYRMTMRSTGVQGATGEMTMSGNGRWLGSDCGSIKPVTR</sequence>
<dbReference type="RefSeq" id="WP_135208006.1">
    <property type="nucleotide sequence ID" value="NZ_SPVF01000188.1"/>
</dbReference>
<name>A0A4Y9S7N5_9BURK</name>
<comment type="caution">
    <text evidence="2">The sequence shown here is derived from an EMBL/GenBank/DDBJ whole genome shotgun (WGS) entry which is preliminary data.</text>
</comment>
<evidence type="ECO:0000313" key="3">
    <source>
        <dbReference type="Proteomes" id="UP000298438"/>
    </source>
</evidence>
<dbReference type="EMBL" id="SPVF01000188">
    <property type="protein sequence ID" value="TFW17299.1"/>
    <property type="molecule type" value="Genomic_DNA"/>
</dbReference>
<keyword evidence="1" id="KW-0732">Signal</keyword>
<feature type="signal peptide" evidence="1">
    <location>
        <begin position="1"/>
        <end position="21"/>
    </location>
</feature>
<feature type="chain" id="PRO_5021501106" evidence="1">
    <location>
        <begin position="22"/>
        <end position="178"/>
    </location>
</feature>
<gene>
    <name evidence="2" type="ORF">E4L96_14855</name>
</gene>
<dbReference type="Proteomes" id="UP000298438">
    <property type="component" value="Unassembled WGS sequence"/>
</dbReference>
<dbReference type="AlphaFoldDB" id="A0A4Y9S7N5"/>
<evidence type="ECO:0000313" key="2">
    <source>
        <dbReference type="EMBL" id="TFW17299.1"/>
    </source>
</evidence>
<proteinExistence type="predicted"/>
<dbReference type="Pfam" id="PF12276">
    <property type="entry name" value="DUF3617"/>
    <property type="match status" value="1"/>
</dbReference>
<dbReference type="OrthoDB" id="8536404at2"/>
<evidence type="ECO:0000256" key="1">
    <source>
        <dbReference type="SAM" id="SignalP"/>
    </source>
</evidence>
<organism evidence="2 3">
    <name type="scientific">Zemynaea arenosa</name>
    <dbReference type="NCBI Taxonomy" id="2561931"/>
    <lineage>
        <taxon>Bacteria</taxon>
        <taxon>Pseudomonadati</taxon>
        <taxon>Pseudomonadota</taxon>
        <taxon>Betaproteobacteria</taxon>
        <taxon>Burkholderiales</taxon>
        <taxon>Oxalobacteraceae</taxon>
        <taxon>Telluria group</taxon>
        <taxon>Zemynaea</taxon>
    </lineage>
</organism>
<reference evidence="2 3" key="1">
    <citation type="submission" date="2019-03" db="EMBL/GenBank/DDBJ databases">
        <title>Draft Genome Sequence of Massilia arenosa sp. nov., a Novel Massilia Species Isolated from a Sandy-loam Maize Soil.</title>
        <authorList>
            <person name="Raths R."/>
            <person name="Peta V."/>
            <person name="Bucking H."/>
        </authorList>
    </citation>
    <scope>NUCLEOTIDE SEQUENCE [LARGE SCALE GENOMIC DNA]</scope>
    <source>
        <strain evidence="2 3">MC02</strain>
    </source>
</reference>